<dbReference type="InterPro" id="IPR050882">
    <property type="entry name" value="Prepilin_peptidase/N-MTase"/>
</dbReference>
<comment type="similarity">
    <text evidence="2 8">Belongs to the peptidase A24 family.</text>
</comment>
<evidence type="ECO:0000313" key="13">
    <source>
        <dbReference type="EMBL" id="MFD0948397.1"/>
    </source>
</evidence>
<dbReference type="InterPro" id="IPR010627">
    <property type="entry name" value="Prepilin_pept_A24_N"/>
</dbReference>
<keyword evidence="14" id="KW-1185">Reference proteome</keyword>
<comment type="catalytic activity">
    <reaction evidence="9">
        <text>Typically cleaves a -Gly-|-Phe- bond to release an N-terminal, basic peptide of 5-8 residues from type IV prepilin, and then N-methylates the new N-terminal amino group, the methyl donor being S-adenosyl-L-methionine.</text>
        <dbReference type="EC" id="3.4.23.43"/>
    </reaction>
</comment>
<evidence type="ECO:0000256" key="4">
    <source>
        <dbReference type="ARBA" id="ARBA00022519"/>
    </source>
</evidence>
<feature type="transmembrane region" description="Helical" evidence="10">
    <location>
        <begin position="82"/>
        <end position="110"/>
    </location>
</feature>
<evidence type="ECO:0000256" key="9">
    <source>
        <dbReference type="RuleBase" id="RU003794"/>
    </source>
</evidence>
<keyword evidence="5 9" id="KW-0812">Transmembrane</keyword>
<keyword evidence="9" id="KW-0645">Protease</keyword>
<dbReference type="PRINTS" id="PR00864">
    <property type="entry name" value="PREPILNPTASE"/>
</dbReference>
<accession>A0ABW3HFU5</accession>
<keyword evidence="9" id="KW-0808">Transferase</keyword>
<dbReference type="PANTHER" id="PTHR30487:SF0">
    <property type="entry name" value="PREPILIN LEADER PEPTIDASE_N-METHYLTRANSFERASE-RELATED"/>
    <property type="match status" value="1"/>
</dbReference>
<sequence length="251" mass="25459">MEAWLWPVLLGVVGAVFGSFIATVAVRWPEGRSALAGRSACDGCGKSLRAHELVPLLSYLLLRGRCAACGAAIRPAHPAIELIGLAIGLGAGIAAPGIEGAAGAAFGWLLLALGALDLAAFWLPNLLTGALAALGLAGALAGIGPPLEPRLIGGAAGFLSLWAVAAGYRAMRGRDGLGGGDPKLFGAIGLWLGWRMLPLVLLGACLLAFAAILALSLRGRRPAMGDRMPLGVFLAAAAWIAWAAMAMGWEG</sequence>
<evidence type="ECO:0000313" key="14">
    <source>
        <dbReference type="Proteomes" id="UP001596977"/>
    </source>
</evidence>
<evidence type="ECO:0000259" key="12">
    <source>
        <dbReference type="Pfam" id="PF06750"/>
    </source>
</evidence>
<evidence type="ECO:0000256" key="6">
    <source>
        <dbReference type="ARBA" id="ARBA00022989"/>
    </source>
</evidence>
<dbReference type="RefSeq" id="WP_264946275.1">
    <property type="nucleotide sequence ID" value="NZ_JAPDRA010000012.1"/>
</dbReference>
<evidence type="ECO:0000256" key="3">
    <source>
        <dbReference type="ARBA" id="ARBA00022475"/>
    </source>
</evidence>
<organism evidence="13 14">
    <name type="scientific">Sphingomonas canadensis</name>
    <dbReference type="NCBI Taxonomy" id="1219257"/>
    <lineage>
        <taxon>Bacteria</taxon>
        <taxon>Pseudomonadati</taxon>
        <taxon>Pseudomonadota</taxon>
        <taxon>Alphaproteobacteria</taxon>
        <taxon>Sphingomonadales</taxon>
        <taxon>Sphingomonadaceae</taxon>
        <taxon>Sphingomonas</taxon>
    </lineage>
</organism>
<evidence type="ECO:0000259" key="11">
    <source>
        <dbReference type="Pfam" id="PF01478"/>
    </source>
</evidence>
<feature type="transmembrane region" description="Helical" evidence="10">
    <location>
        <begin position="229"/>
        <end position="249"/>
    </location>
</feature>
<keyword evidence="9" id="KW-0511">Multifunctional enzyme</keyword>
<dbReference type="EMBL" id="JBHTJG010000012">
    <property type="protein sequence ID" value="MFD0948397.1"/>
    <property type="molecule type" value="Genomic_DNA"/>
</dbReference>
<keyword evidence="6 10" id="KW-1133">Transmembrane helix</keyword>
<evidence type="ECO:0000256" key="5">
    <source>
        <dbReference type="ARBA" id="ARBA00022692"/>
    </source>
</evidence>
<keyword evidence="3" id="KW-1003">Cell membrane</keyword>
<reference evidence="14" key="1">
    <citation type="journal article" date="2019" name="Int. J. Syst. Evol. Microbiol.">
        <title>The Global Catalogue of Microorganisms (GCM) 10K type strain sequencing project: providing services to taxonomists for standard genome sequencing and annotation.</title>
        <authorList>
            <consortium name="The Broad Institute Genomics Platform"/>
            <consortium name="The Broad Institute Genome Sequencing Center for Infectious Disease"/>
            <person name="Wu L."/>
            <person name="Ma J."/>
        </authorList>
    </citation>
    <scope>NUCLEOTIDE SEQUENCE [LARGE SCALE GENOMIC DNA]</scope>
    <source>
        <strain evidence="14">CCUG 62982</strain>
    </source>
</reference>
<keyword evidence="9 13" id="KW-0378">Hydrolase</keyword>
<feature type="transmembrane region" description="Helical" evidence="10">
    <location>
        <begin position="151"/>
        <end position="171"/>
    </location>
</feature>
<dbReference type="Gene3D" id="1.20.120.1220">
    <property type="match status" value="1"/>
</dbReference>
<feature type="transmembrane region" description="Helical" evidence="10">
    <location>
        <begin position="6"/>
        <end position="28"/>
    </location>
</feature>
<evidence type="ECO:0000256" key="10">
    <source>
        <dbReference type="SAM" id="Phobius"/>
    </source>
</evidence>
<protein>
    <recommendedName>
        <fullName evidence="9">Prepilin leader peptidase/N-methyltransferase</fullName>
        <ecNumber evidence="9">2.1.1.-</ecNumber>
        <ecNumber evidence="9">3.4.23.43</ecNumber>
    </recommendedName>
</protein>
<feature type="domain" description="Prepilin peptidase A24 N-terminal" evidence="12">
    <location>
        <begin position="12"/>
        <end position="86"/>
    </location>
</feature>
<feature type="transmembrane region" description="Helical" evidence="10">
    <location>
        <begin position="122"/>
        <end position="144"/>
    </location>
</feature>
<dbReference type="PANTHER" id="PTHR30487">
    <property type="entry name" value="TYPE 4 PREPILIN-LIKE PROTEINS LEADER PEPTIDE-PROCESSING ENZYME"/>
    <property type="match status" value="1"/>
</dbReference>
<keyword evidence="4" id="KW-0997">Cell inner membrane</keyword>
<evidence type="ECO:0000256" key="8">
    <source>
        <dbReference type="RuleBase" id="RU003793"/>
    </source>
</evidence>
<evidence type="ECO:0000256" key="1">
    <source>
        <dbReference type="ARBA" id="ARBA00004429"/>
    </source>
</evidence>
<dbReference type="GO" id="GO:0016787">
    <property type="term" value="F:hydrolase activity"/>
    <property type="evidence" value="ECO:0007669"/>
    <property type="project" value="UniProtKB-KW"/>
</dbReference>
<dbReference type="EC" id="3.4.23.43" evidence="9"/>
<feature type="domain" description="Prepilin type IV endopeptidase peptidase" evidence="11">
    <location>
        <begin position="105"/>
        <end position="211"/>
    </location>
</feature>
<evidence type="ECO:0000256" key="7">
    <source>
        <dbReference type="ARBA" id="ARBA00023136"/>
    </source>
</evidence>
<feature type="transmembrane region" description="Helical" evidence="10">
    <location>
        <begin position="191"/>
        <end position="217"/>
    </location>
</feature>
<proteinExistence type="inferred from homology"/>
<name>A0ABW3HFU5_9SPHN</name>
<dbReference type="Pfam" id="PF06750">
    <property type="entry name" value="A24_N_bact"/>
    <property type="match status" value="1"/>
</dbReference>
<dbReference type="EC" id="2.1.1.-" evidence="9"/>
<dbReference type="Pfam" id="PF01478">
    <property type="entry name" value="Peptidase_A24"/>
    <property type="match status" value="1"/>
</dbReference>
<evidence type="ECO:0000256" key="2">
    <source>
        <dbReference type="ARBA" id="ARBA00005801"/>
    </source>
</evidence>
<dbReference type="InterPro" id="IPR000045">
    <property type="entry name" value="Prepilin_IV_endopep_pep"/>
</dbReference>
<comment type="function">
    <text evidence="9">Plays an essential role in type IV pili and type II pseudopili formation by proteolytically removing the leader sequence from substrate proteins and subsequently monomethylating the alpha-amino group of the newly exposed N-terminal phenylalanine.</text>
</comment>
<comment type="caution">
    <text evidence="13">The sequence shown here is derived from an EMBL/GenBank/DDBJ whole genome shotgun (WGS) entry which is preliminary data.</text>
</comment>
<dbReference type="InterPro" id="IPR014032">
    <property type="entry name" value="Peptidase_A24A_bac"/>
</dbReference>
<keyword evidence="7 10" id="KW-0472">Membrane</keyword>
<comment type="subcellular location">
    <subcellularLocation>
        <location evidence="1">Cell inner membrane</location>
        <topology evidence="1">Multi-pass membrane protein</topology>
    </subcellularLocation>
    <subcellularLocation>
        <location evidence="9">Cell membrane</location>
        <topology evidence="9">Multi-pass membrane protein</topology>
    </subcellularLocation>
</comment>
<dbReference type="Proteomes" id="UP001596977">
    <property type="component" value="Unassembled WGS sequence"/>
</dbReference>
<gene>
    <name evidence="13" type="ORF">ACFQ1E_18815</name>
</gene>
<keyword evidence="9" id="KW-0489">Methyltransferase</keyword>